<protein>
    <submittedName>
        <fullName evidence="3">Insulinase family protein</fullName>
    </submittedName>
</protein>
<dbReference type="EMBL" id="JACZHT010000007">
    <property type="protein sequence ID" value="MBE1237815.1"/>
    <property type="molecule type" value="Genomic_DNA"/>
</dbReference>
<dbReference type="Pfam" id="PF05193">
    <property type="entry name" value="Peptidase_M16_C"/>
    <property type="match status" value="1"/>
</dbReference>
<feature type="domain" description="Peptidase M16 C-terminal" evidence="2">
    <location>
        <begin position="201"/>
        <end position="376"/>
    </location>
</feature>
<dbReference type="Pfam" id="PF00675">
    <property type="entry name" value="Peptidase_M16"/>
    <property type="match status" value="1"/>
</dbReference>
<keyword evidence="4" id="KW-1185">Reference proteome</keyword>
<accession>A0A8J7CRU3</accession>
<reference evidence="3" key="1">
    <citation type="submission" date="2020-10" db="EMBL/GenBank/DDBJ databases">
        <title>Genome sequence of the unusual species of purple photosynthetic bacteria, Phaeovibrio sulfidiphilus DSM 23193, type strain.</title>
        <authorList>
            <person name="Kyndt J.A."/>
            <person name="Meyer T.E."/>
        </authorList>
    </citation>
    <scope>NUCLEOTIDE SEQUENCE</scope>
    <source>
        <strain evidence="3">DSM 23193</strain>
    </source>
</reference>
<sequence>MRARMLSVALLVVACVCGALAWFVFRAPQEGPAYARVATVTTPLGLKAYLVSDDTLPVVSMKVLFQAGSIYDPADRRGTANLLSTLFDEGAGDMDALAFQSRLEDLAVSLDFSVNRDNLSVSLRTTTDTLDEAFEMLRLALCEPRLDPDAIERMRAAILASIRLDSGDPSSIATNALFGKVFGTHPYAFDEKGTDESVRSLGRDDLLAFLKARVSRENLAIGVAGDISAGQLAVLLDRTFGPLPETASGPEVPAPQPVFDGSVTRVPFNVPQSTALLMQPGLLRPDPDWHAFYLLNYVMGGGGFNSRLMEEVREKRGLAYSVYSALYPFDKVGVWLVGTATENSGMPRSLLVIKEEWTRMATSGPTARELEDAKTYLTGAWPLSFTSTGSVASMLASMRLLDLPPDYIVKRNDIVSGLTLEDLERVRKRVMDPALLTGVVVGP</sequence>
<evidence type="ECO:0000313" key="3">
    <source>
        <dbReference type="EMBL" id="MBE1237815.1"/>
    </source>
</evidence>
<dbReference type="InterPro" id="IPR011249">
    <property type="entry name" value="Metalloenz_LuxS/M16"/>
</dbReference>
<comment type="caution">
    <text evidence="3">The sequence shown here is derived from an EMBL/GenBank/DDBJ whole genome shotgun (WGS) entry which is preliminary data.</text>
</comment>
<feature type="domain" description="Peptidase M16 N-terminal" evidence="1">
    <location>
        <begin position="51"/>
        <end position="163"/>
    </location>
</feature>
<dbReference type="Gene3D" id="3.30.830.10">
    <property type="entry name" value="Metalloenzyme, LuxS/M16 peptidase-like"/>
    <property type="match status" value="2"/>
</dbReference>
<organism evidence="3 4">
    <name type="scientific">Phaeovibrio sulfidiphilus</name>
    <dbReference type="NCBI Taxonomy" id="1220600"/>
    <lineage>
        <taxon>Bacteria</taxon>
        <taxon>Pseudomonadati</taxon>
        <taxon>Pseudomonadota</taxon>
        <taxon>Alphaproteobacteria</taxon>
        <taxon>Rhodospirillales</taxon>
        <taxon>Rhodospirillaceae</taxon>
        <taxon>Phaeovibrio</taxon>
    </lineage>
</organism>
<dbReference type="SUPFAM" id="SSF63411">
    <property type="entry name" value="LuxS/MPP-like metallohydrolase"/>
    <property type="match status" value="2"/>
</dbReference>
<dbReference type="AlphaFoldDB" id="A0A8J7CRU3"/>
<dbReference type="GO" id="GO:0046872">
    <property type="term" value="F:metal ion binding"/>
    <property type="evidence" value="ECO:0007669"/>
    <property type="project" value="InterPro"/>
</dbReference>
<evidence type="ECO:0000259" key="2">
    <source>
        <dbReference type="Pfam" id="PF05193"/>
    </source>
</evidence>
<proteinExistence type="predicted"/>
<dbReference type="Proteomes" id="UP000631034">
    <property type="component" value="Unassembled WGS sequence"/>
</dbReference>
<evidence type="ECO:0000259" key="1">
    <source>
        <dbReference type="Pfam" id="PF00675"/>
    </source>
</evidence>
<gene>
    <name evidence="3" type="ORF">IHV25_09165</name>
</gene>
<dbReference type="PANTHER" id="PTHR11851:SF224">
    <property type="entry name" value="PROCESSING PROTEASE"/>
    <property type="match status" value="1"/>
</dbReference>
<dbReference type="PROSITE" id="PS51257">
    <property type="entry name" value="PROKAR_LIPOPROTEIN"/>
    <property type="match status" value="1"/>
</dbReference>
<dbReference type="InterPro" id="IPR011765">
    <property type="entry name" value="Pept_M16_N"/>
</dbReference>
<name>A0A8J7CRU3_9PROT</name>
<dbReference type="InterPro" id="IPR007863">
    <property type="entry name" value="Peptidase_M16_C"/>
</dbReference>
<evidence type="ECO:0000313" key="4">
    <source>
        <dbReference type="Proteomes" id="UP000631034"/>
    </source>
</evidence>
<dbReference type="RefSeq" id="WP_192534826.1">
    <property type="nucleotide sequence ID" value="NZ_JACZHT010000007.1"/>
</dbReference>
<dbReference type="PANTHER" id="PTHR11851">
    <property type="entry name" value="METALLOPROTEASE"/>
    <property type="match status" value="1"/>
</dbReference>
<dbReference type="InterPro" id="IPR050361">
    <property type="entry name" value="MPP/UQCRC_Complex"/>
</dbReference>